<keyword evidence="4" id="KW-1185">Reference proteome</keyword>
<gene>
    <name evidence="3" type="ORF">BGZ99_010076</name>
</gene>
<feature type="region of interest" description="Disordered" evidence="1">
    <location>
        <begin position="13"/>
        <end position="38"/>
    </location>
</feature>
<dbReference type="Proteomes" id="UP000738325">
    <property type="component" value="Unassembled WGS sequence"/>
</dbReference>
<sequence>MKAAIASKFAGLKSNSTTDTGAGAGAGAGSGTLTKGDADAEKAKLMKAEAAKTAIAEARARVAARSGSGSGSTTSGATATTSTPGVDSPATAPPKVKKASRVVTVIKLKKTAQGEDKIPLSSRIYVSIRSPIFPQLDDKSVYVDKTWTVGRALDKIVEWLKVTVPKNEPFDAQKRFSIFHAKELGNTPAVLNMQDRLQQASQVESGDVFYLAPADWAWSTESH</sequence>
<feature type="compositionally biased region" description="Low complexity" evidence="1">
    <location>
        <begin position="59"/>
        <end position="83"/>
    </location>
</feature>
<evidence type="ECO:0000256" key="1">
    <source>
        <dbReference type="SAM" id="MobiDB-lite"/>
    </source>
</evidence>
<evidence type="ECO:0000259" key="2">
    <source>
        <dbReference type="Pfam" id="PF25327"/>
    </source>
</evidence>
<dbReference type="EMBL" id="JAAAIP010000905">
    <property type="protein sequence ID" value="KAG0311573.1"/>
    <property type="molecule type" value="Genomic_DNA"/>
</dbReference>
<dbReference type="InterPro" id="IPR057358">
    <property type="entry name" value="UBL_ZFAND1-like"/>
</dbReference>
<evidence type="ECO:0000313" key="4">
    <source>
        <dbReference type="Proteomes" id="UP000738325"/>
    </source>
</evidence>
<organism evidence="3 4">
    <name type="scientific">Dissophora globulifera</name>
    <dbReference type="NCBI Taxonomy" id="979702"/>
    <lineage>
        <taxon>Eukaryota</taxon>
        <taxon>Fungi</taxon>
        <taxon>Fungi incertae sedis</taxon>
        <taxon>Mucoromycota</taxon>
        <taxon>Mortierellomycotina</taxon>
        <taxon>Mortierellomycetes</taxon>
        <taxon>Mortierellales</taxon>
        <taxon>Mortierellaceae</taxon>
        <taxon>Dissophora</taxon>
    </lineage>
</organism>
<dbReference type="OrthoDB" id="431929at2759"/>
<accession>A0A9P6UML9</accession>
<proteinExistence type="predicted"/>
<reference evidence="3" key="1">
    <citation type="journal article" date="2020" name="Fungal Divers.">
        <title>Resolving the Mortierellaceae phylogeny through synthesis of multi-gene phylogenetics and phylogenomics.</title>
        <authorList>
            <person name="Vandepol N."/>
            <person name="Liber J."/>
            <person name="Desiro A."/>
            <person name="Na H."/>
            <person name="Kennedy M."/>
            <person name="Barry K."/>
            <person name="Grigoriev I.V."/>
            <person name="Miller A.N."/>
            <person name="O'Donnell K."/>
            <person name="Stajich J.E."/>
            <person name="Bonito G."/>
        </authorList>
    </citation>
    <scope>NUCLEOTIDE SEQUENCE</scope>
    <source>
        <strain evidence="3">REB-010B</strain>
    </source>
</reference>
<dbReference type="AlphaFoldDB" id="A0A9P6UML9"/>
<feature type="domain" description="ZFAND1-like ubiquitin-like" evidence="2">
    <location>
        <begin position="142"/>
        <end position="212"/>
    </location>
</feature>
<feature type="region of interest" description="Disordered" evidence="1">
    <location>
        <begin position="59"/>
        <end position="95"/>
    </location>
</feature>
<protein>
    <recommendedName>
        <fullName evidence="2">ZFAND1-like ubiquitin-like domain-containing protein</fullName>
    </recommendedName>
</protein>
<comment type="caution">
    <text evidence="3">The sequence shown here is derived from an EMBL/GenBank/DDBJ whole genome shotgun (WGS) entry which is preliminary data.</text>
</comment>
<dbReference type="Pfam" id="PF25327">
    <property type="entry name" value="UBL_ZFAND1"/>
    <property type="match status" value="1"/>
</dbReference>
<name>A0A9P6UML9_9FUNG</name>
<evidence type="ECO:0000313" key="3">
    <source>
        <dbReference type="EMBL" id="KAG0311573.1"/>
    </source>
</evidence>